<dbReference type="Proteomes" id="UP000288216">
    <property type="component" value="Unassembled WGS sequence"/>
</dbReference>
<accession>A0A401QA84</accession>
<gene>
    <name evidence="2" type="ORF">scyTo_0022888</name>
</gene>
<evidence type="ECO:0000313" key="2">
    <source>
        <dbReference type="EMBL" id="GCB82282.1"/>
    </source>
</evidence>
<name>A0A401QA84_SCYTO</name>
<sequence>MSDRMDHLGRRAGYSGSGQRGRPMTVPSIEITVDSNSEGGRSRSGSDGNISPTRDDVYYRNIARRRKWPLQRSMASENRYGNDQSAPLNSPFHGNLSNR</sequence>
<dbReference type="AlphaFoldDB" id="A0A401QA84"/>
<evidence type="ECO:0000313" key="3">
    <source>
        <dbReference type="Proteomes" id="UP000288216"/>
    </source>
</evidence>
<organism evidence="2 3">
    <name type="scientific">Scyliorhinus torazame</name>
    <name type="common">Cloudy catshark</name>
    <name type="synonym">Catulus torazame</name>
    <dbReference type="NCBI Taxonomy" id="75743"/>
    <lineage>
        <taxon>Eukaryota</taxon>
        <taxon>Metazoa</taxon>
        <taxon>Chordata</taxon>
        <taxon>Craniata</taxon>
        <taxon>Vertebrata</taxon>
        <taxon>Chondrichthyes</taxon>
        <taxon>Elasmobranchii</taxon>
        <taxon>Galeomorphii</taxon>
        <taxon>Galeoidea</taxon>
        <taxon>Carcharhiniformes</taxon>
        <taxon>Scyliorhinidae</taxon>
        <taxon>Scyliorhinus</taxon>
    </lineage>
</organism>
<feature type="compositionally biased region" description="Polar residues" evidence="1">
    <location>
        <begin position="73"/>
        <end position="88"/>
    </location>
</feature>
<feature type="region of interest" description="Disordered" evidence="1">
    <location>
        <begin position="1"/>
        <end position="99"/>
    </location>
</feature>
<proteinExistence type="predicted"/>
<dbReference type="EMBL" id="BFAA01024668">
    <property type="protein sequence ID" value="GCB82282.1"/>
    <property type="molecule type" value="Genomic_DNA"/>
</dbReference>
<feature type="compositionally biased region" description="Low complexity" evidence="1">
    <location>
        <begin position="34"/>
        <end position="51"/>
    </location>
</feature>
<dbReference type="STRING" id="75743.A0A401QA84"/>
<comment type="caution">
    <text evidence="2">The sequence shown here is derived from an EMBL/GenBank/DDBJ whole genome shotgun (WGS) entry which is preliminary data.</text>
</comment>
<protein>
    <submittedName>
        <fullName evidence="2">Uncharacterized protein</fullName>
    </submittedName>
</protein>
<reference evidence="2 3" key="1">
    <citation type="journal article" date="2018" name="Nat. Ecol. Evol.">
        <title>Shark genomes provide insights into elasmobranch evolution and the origin of vertebrates.</title>
        <authorList>
            <person name="Hara Y"/>
            <person name="Yamaguchi K"/>
            <person name="Onimaru K"/>
            <person name="Kadota M"/>
            <person name="Koyanagi M"/>
            <person name="Keeley SD"/>
            <person name="Tatsumi K"/>
            <person name="Tanaka K"/>
            <person name="Motone F"/>
            <person name="Kageyama Y"/>
            <person name="Nozu R"/>
            <person name="Adachi N"/>
            <person name="Nishimura O"/>
            <person name="Nakagawa R"/>
            <person name="Tanegashima C"/>
            <person name="Kiyatake I"/>
            <person name="Matsumoto R"/>
            <person name="Murakumo K"/>
            <person name="Nishida K"/>
            <person name="Terakita A"/>
            <person name="Kuratani S"/>
            <person name="Sato K"/>
            <person name="Hyodo S Kuraku.S."/>
        </authorList>
    </citation>
    <scope>NUCLEOTIDE SEQUENCE [LARGE SCALE GENOMIC DNA]</scope>
</reference>
<keyword evidence="3" id="KW-1185">Reference proteome</keyword>
<evidence type="ECO:0000256" key="1">
    <source>
        <dbReference type="SAM" id="MobiDB-lite"/>
    </source>
</evidence>